<evidence type="ECO:0000313" key="1">
    <source>
        <dbReference type="EMBL" id="NKE56765.1"/>
    </source>
</evidence>
<keyword evidence="2" id="KW-1185">Reference proteome</keyword>
<gene>
    <name evidence="1" type="ORF">FXN61_07930</name>
</gene>
<dbReference type="EMBL" id="VSRL01000019">
    <property type="protein sequence ID" value="NKE56765.1"/>
    <property type="molecule type" value="Genomic_DNA"/>
</dbReference>
<reference evidence="1 2" key="1">
    <citation type="submission" date="2019-08" db="EMBL/GenBank/DDBJ databases">
        <title>Lentzea from Indian Himalayas.</title>
        <authorList>
            <person name="Mandal S."/>
            <person name="Mallick Gupta A."/>
            <person name="Maiti P.K."/>
            <person name="Sarkar J."/>
            <person name="Mandal S."/>
        </authorList>
    </citation>
    <scope>NUCLEOTIDE SEQUENCE [LARGE SCALE GENOMIC DNA]</scope>
    <source>
        <strain evidence="1 2">PSKA42</strain>
    </source>
</reference>
<dbReference type="RefSeq" id="WP_167971770.1">
    <property type="nucleotide sequence ID" value="NZ_VSRL01000019.1"/>
</dbReference>
<name>A0ABX1FDB2_9PSEU</name>
<protein>
    <submittedName>
        <fullName evidence="1">Uncharacterized protein</fullName>
    </submittedName>
</protein>
<dbReference type="Proteomes" id="UP001515943">
    <property type="component" value="Unassembled WGS sequence"/>
</dbReference>
<proteinExistence type="predicted"/>
<accession>A0ABX1FDB2</accession>
<organism evidence="1 2">
    <name type="scientific">Lentzea indica</name>
    <dbReference type="NCBI Taxonomy" id="2604800"/>
    <lineage>
        <taxon>Bacteria</taxon>
        <taxon>Bacillati</taxon>
        <taxon>Actinomycetota</taxon>
        <taxon>Actinomycetes</taxon>
        <taxon>Pseudonocardiales</taxon>
        <taxon>Pseudonocardiaceae</taxon>
        <taxon>Lentzea</taxon>
    </lineage>
</organism>
<evidence type="ECO:0000313" key="2">
    <source>
        <dbReference type="Proteomes" id="UP001515943"/>
    </source>
</evidence>
<comment type="caution">
    <text evidence="1">The sequence shown here is derived from an EMBL/GenBank/DDBJ whole genome shotgun (WGS) entry which is preliminary data.</text>
</comment>
<sequence>MVALTEEFVIVESVDRETIHLSAAQVDRLRVALRAAVISLGTLDDDDMCASPAHAIPVQRSGGLSHEADHSNG</sequence>